<keyword evidence="6" id="KW-0539">Nucleus</keyword>
<dbReference type="SUPFAM" id="SSF140102">
    <property type="entry name" value="ISY1 domain-like"/>
    <property type="match status" value="1"/>
</dbReference>
<evidence type="ECO:0000256" key="5">
    <source>
        <dbReference type="ARBA" id="ARBA00023187"/>
    </source>
</evidence>
<keyword evidence="4" id="KW-0747">Spliceosome</keyword>
<organism evidence="8 9">
    <name type="scientific">Malassezia globosa (strain ATCC MYA-4612 / CBS 7966)</name>
    <name type="common">Dandruff-associated fungus</name>
    <dbReference type="NCBI Taxonomy" id="425265"/>
    <lineage>
        <taxon>Eukaryota</taxon>
        <taxon>Fungi</taxon>
        <taxon>Dikarya</taxon>
        <taxon>Basidiomycota</taxon>
        <taxon>Ustilaginomycotina</taxon>
        <taxon>Malasseziomycetes</taxon>
        <taxon>Malasseziales</taxon>
        <taxon>Malasseziaceae</taxon>
        <taxon>Malassezia</taxon>
    </lineage>
</organism>
<dbReference type="GO" id="GO:0071014">
    <property type="term" value="C:post-mRNA release spliceosomal complex"/>
    <property type="evidence" value="ECO:0007669"/>
    <property type="project" value="UniProtKB-ARBA"/>
</dbReference>
<dbReference type="GO" id="GO:0000350">
    <property type="term" value="P:generation of catalytic spliceosome for second transesterification step"/>
    <property type="evidence" value="ECO:0007669"/>
    <property type="project" value="InterPro"/>
</dbReference>
<name>A8PXF5_MALGO</name>
<dbReference type="VEuPathDB" id="FungiDB:MGL_1431"/>
<comment type="similarity">
    <text evidence="2">Belongs to the ISY1 family.</text>
</comment>
<evidence type="ECO:0000256" key="2">
    <source>
        <dbReference type="ARBA" id="ARBA00007002"/>
    </source>
</evidence>
<evidence type="ECO:0000256" key="4">
    <source>
        <dbReference type="ARBA" id="ARBA00022728"/>
    </source>
</evidence>
<reference evidence="8 9" key="1">
    <citation type="journal article" date="2007" name="Proc. Natl. Acad. Sci. U.S.A.">
        <title>Dandruff-associated Malassezia genomes reveal convergent and divergent virulence traits shared with plant and human fungal pathogens.</title>
        <authorList>
            <person name="Xu J."/>
            <person name="Saunders C.W."/>
            <person name="Hu P."/>
            <person name="Grant R.A."/>
            <person name="Boekhout T."/>
            <person name="Kuramae E.E."/>
            <person name="Kronstad J.W."/>
            <person name="Deangelis Y.M."/>
            <person name="Reeder N.L."/>
            <person name="Johnstone K.R."/>
            <person name="Leland M."/>
            <person name="Fieno A.M."/>
            <person name="Begley W.M."/>
            <person name="Sun Y."/>
            <person name="Lacey M.P."/>
            <person name="Chaudhary T."/>
            <person name="Keough T."/>
            <person name="Chu L."/>
            <person name="Sears R."/>
            <person name="Yuan B."/>
            <person name="Dawson T.L.Jr."/>
        </authorList>
    </citation>
    <scope>NUCLEOTIDE SEQUENCE [LARGE SCALE GENOMIC DNA]</scope>
    <source>
        <strain evidence="9">ATCC MYA-4612 / CBS 7966</strain>
    </source>
</reference>
<dbReference type="InterPro" id="IPR009360">
    <property type="entry name" value="Isy1"/>
</dbReference>
<dbReference type="PANTHER" id="PTHR13021">
    <property type="entry name" value="PRE-MRNA-SPLICING FACTOR ISY1"/>
    <property type="match status" value="1"/>
</dbReference>
<dbReference type="Gene3D" id="1.10.287.660">
    <property type="entry name" value="Helix hairpin bin"/>
    <property type="match status" value="1"/>
</dbReference>
<keyword evidence="5" id="KW-0508">mRNA splicing</keyword>
<evidence type="ECO:0008006" key="10">
    <source>
        <dbReference type="Google" id="ProtNLM"/>
    </source>
</evidence>
<proteinExistence type="inferred from homology"/>
<feature type="compositionally biased region" description="Polar residues" evidence="7">
    <location>
        <begin position="259"/>
        <end position="269"/>
    </location>
</feature>
<evidence type="ECO:0000256" key="1">
    <source>
        <dbReference type="ARBA" id="ARBA00004123"/>
    </source>
</evidence>
<keyword evidence="3" id="KW-0507">mRNA processing</keyword>
<accession>A8PXF5</accession>
<sequence length="319" mass="36592">MKCVWITTSAGGGAEQNYLRMSRNQEKAQSMLYRFRQAQAQELGLPMRKNERRPKVITTVNSVRDCDKWRGEVMREITRKVARIQDFGLTDYEVRDLNDEINHLFREKGQWERQIAALGGANYRTGVPRILDDHGEEIPGMRGYRYYGRAKDLPGVKEHLNPVTLQEEGKESSKVQKYKRFQNQPGVYFGNDDEKDGILLEQEMQSEQRGWEKGCSRIFAALEIPNESYPPIPRDEPVALHLDAVSQGEHGTGKPVNEATMSDTPTSDAQEYTMTRYMNALLPEELEMPVVPGRQDIETFLLEAKKAALRNECTYTRAN</sequence>
<gene>
    <name evidence="8" type="ORF">MGL_1431</name>
</gene>
<protein>
    <recommendedName>
        <fullName evidence="10">Pre-mRNA-splicing factor ISY1</fullName>
    </recommendedName>
</protein>
<evidence type="ECO:0000256" key="3">
    <source>
        <dbReference type="ARBA" id="ARBA00022664"/>
    </source>
</evidence>
<comment type="caution">
    <text evidence="8">The sequence shown here is derived from an EMBL/GenBank/DDBJ whole genome shotgun (WGS) entry which is preliminary data.</text>
</comment>
<dbReference type="EMBL" id="AAYY01000004">
    <property type="protein sequence ID" value="EDP44034.1"/>
    <property type="molecule type" value="Genomic_DNA"/>
</dbReference>
<dbReference type="OMA" id="WEDAYTH"/>
<dbReference type="AlphaFoldDB" id="A8PXF5"/>
<dbReference type="STRING" id="425265.A8PXF5"/>
<dbReference type="GeneID" id="5855555"/>
<dbReference type="Pfam" id="PF06246">
    <property type="entry name" value="Isy1"/>
    <property type="match status" value="1"/>
</dbReference>
<keyword evidence="9" id="KW-1185">Reference proteome</keyword>
<evidence type="ECO:0000256" key="7">
    <source>
        <dbReference type="SAM" id="MobiDB-lite"/>
    </source>
</evidence>
<dbReference type="Proteomes" id="UP000008837">
    <property type="component" value="Unassembled WGS sequence"/>
</dbReference>
<evidence type="ECO:0000313" key="8">
    <source>
        <dbReference type="EMBL" id="EDP44034.1"/>
    </source>
</evidence>
<dbReference type="GO" id="GO:0000974">
    <property type="term" value="C:Prp19 complex"/>
    <property type="evidence" value="ECO:0007669"/>
    <property type="project" value="UniProtKB-ARBA"/>
</dbReference>
<evidence type="ECO:0000256" key="6">
    <source>
        <dbReference type="ARBA" id="ARBA00023242"/>
    </source>
</evidence>
<comment type="subcellular location">
    <subcellularLocation>
        <location evidence="1">Nucleus</location>
    </subcellularLocation>
</comment>
<dbReference type="OrthoDB" id="1739576at2759"/>
<dbReference type="InterPro" id="IPR037200">
    <property type="entry name" value="Isy1_sf"/>
</dbReference>
<dbReference type="InParanoid" id="A8PXF5"/>
<dbReference type="InterPro" id="IPR029012">
    <property type="entry name" value="Helix_hairpin_bin_sf"/>
</dbReference>
<dbReference type="FunFam" id="1.10.287.660:FF:000001">
    <property type="entry name" value="pre-mRNA-splicing factor ISY1 homolog"/>
    <property type="match status" value="1"/>
</dbReference>
<evidence type="ECO:0000313" key="9">
    <source>
        <dbReference type="Proteomes" id="UP000008837"/>
    </source>
</evidence>
<dbReference type="RefSeq" id="XP_001731248.1">
    <property type="nucleotide sequence ID" value="XM_001731196.1"/>
</dbReference>
<dbReference type="KEGG" id="mgl:MGL_1431"/>
<feature type="region of interest" description="Disordered" evidence="7">
    <location>
        <begin position="247"/>
        <end position="269"/>
    </location>
</feature>